<dbReference type="InterPro" id="IPR021109">
    <property type="entry name" value="Peptidase_aspartic_dom_sf"/>
</dbReference>
<dbReference type="Proteomes" id="UP001151760">
    <property type="component" value="Unassembled WGS sequence"/>
</dbReference>
<protein>
    <submittedName>
        <fullName evidence="1">MAK10-like protein</fullName>
    </submittedName>
</protein>
<gene>
    <name evidence="1" type="ORF">Tco_0952708</name>
</gene>
<sequence length="323" mass="37049">MAAHTERIKRFEESIYKQREDINERMTEMFSLLKELTKGKSSKKVLVRKEVSKPVTKCVNAISLVRMENDKDKGSDEVVDKSIMEPIELIENEEAIDDVMDNESDGSVNKDSTRWEKYVDRLMEMPRSQPMGYYLKHKINEKIIKGRVDNHKYNDSLLATRLSKMDNETYNSLPVGPMYNTIFKKKLARKEERGGNFVIPCSIGRLKFMNSVADQRSDVNIMPLSIYDNLTSEKHIGTNIRLSLANHSYIDPLGIAEDVLVDVAGFVYLVDFVILDIKEDEHLPLILGTPFLTMVRAEIKFDKGSMTLKAGRYKIGFVRTLVP</sequence>
<dbReference type="PANTHER" id="PTHR33067">
    <property type="entry name" value="RNA-DIRECTED DNA POLYMERASE-RELATED"/>
    <property type="match status" value="1"/>
</dbReference>
<organism evidence="1 2">
    <name type="scientific">Tanacetum coccineum</name>
    <dbReference type="NCBI Taxonomy" id="301880"/>
    <lineage>
        <taxon>Eukaryota</taxon>
        <taxon>Viridiplantae</taxon>
        <taxon>Streptophyta</taxon>
        <taxon>Embryophyta</taxon>
        <taxon>Tracheophyta</taxon>
        <taxon>Spermatophyta</taxon>
        <taxon>Magnoliopsida</taxon>
        <taxon>eudicotyledons</taxon>
        <taxon>Gunneridae</taxon>
        <taxon>Pentapetalae</taxon>
        <taxon>asterids</taxon>
        <taxon>campanulids</taxon>
        <taxon>Asterales</taxon>
        <taxon>Asteraceae</taxon>
        <taxon>Asteroideae</taxon>
        <taxon>Anthemideae</taxon>
        <taxon>Anthemidinae</taxon>
        <taxon>Tanacetum</taxon>
    </lineage>
</organism>
<dbReference type="PANTHER" id="PTHR33067:SF36">
    <property type="match status" value="1"/>
</dbReference>
<dbReference type="EMBL" id="BQNB010015776">
    <property type="protein sequence ID" value="GJT43993.1"/>
    <property type="molecule type" value="Genomic_DNA"/>
</dbReference>
<name>A0ABQ5E0M6_9ASTR</name>
<dbReference type="Gene3D" id="2.40.70.10">
    <property type="entry name" value="Acid Proteases"/>
    <property type="match status" value="1"/>
</dbReference>
<proteinExistence type="predicted"/>
<dbReference type="CDD" id="cd00303">
    <property type="entry name" value="retropepsin_like"/>
    <property type="match status" value="1"/>
</dbReference>
<evidence type="ECO:0000313" key="2">
    <source>
        <dbReference type="Proteomes" id="UP001151760"/>
    </source>
</evidence>
<reference evidence="1" key="2">
    <citation type="submission" date="2022-01" db="EMBL/GenBank/DDBJ databases">
        <authorList>
            <person name="Yamashiro T."/>
            <person name="Shiraishi A."/>
            <person name="Satake H."/>
            <person name="Nakayama K."/>
        </authorList>
    </citation>
    <scope>NUCLEOTIDE SEQUENCE</scope>
</reference>
<evidence type="ECO:0000313" key="1">
    <source>
        <dbReference type="EMBL" id="GJT43993.1"/>
    </source>
</evidence>
<reference evidence="1" key="1">
    <citation type="journal article" date="2022" name="Int. J. Mol. Sci.">
        <title>Draft Genome of Tanacetum Coccineum: Genomic Comparison of Closely Related Tanacetum-Family Plants.</title>
        <authorList>
            <person name="Yamashiro T."/>
            <person name="Shiraishi A."/>
            <person name="Nakayama K."/>
            <person name="Satake H."/>
        </authorList>
    </citation>
    <scope>NUCLEOTIDE SEQUENCE</scope>
</reference>
<keyword evidence="2" id="KW-1185">Reference proteome</keyword>
<accession>A0ABQ5E0M6</accession>
<comment type="caution">
    <text evidence="1">The sequence shown here is derived from an EMBL/GenBank/DDBJ whole genome shotgun (WGS) entry which is preliminary data.</text>
</comment>